<accession>A0A218ZB08</accession>
<reference evidence="2 3" key="1">
    <citation type="submission" date="2017-04" db="EMBL/GenBank/DDBJ databases">
        <title>Draft genome sequence of Marssonina coronaria NL1: causal agent of apple blotch.</title>
        <authorList>
            <person name="Cheng Q."/>
        </authorList>
    </citation>
    <scope>NUCLEOTIDE SEQUENCE [LARGE SCALE GENOMIC DNA]</scope>
    <source>
        <strain evidence="2 3">NL1</strain>
    </source>
</reference>
<evidence type="ECO:0000256" key="1">
    <source>
        <dbReference type="SAM" id="SignalP"/>
    </source>
</evidence>
<sequence>MRLAVVFFNLLAFSSGALAIWCDNGINLGGATCANGLDLLCCNDHKAGIKTNWKVDCQGGPSCDGGTLMCCAK</sequence>
<proteinExistence type="predicted"/>
<dbReference type="Proteomes" id="UP000242519">
    <property type="component" value="Unassembled WGS sequence"/>
</dbReference>
<evidence type="ECO:0000313" key="3">
    <source>
        <dbReference type="Proteomes" id="UP000242519"/>
    </source>
</evidence>
<dbReference type="InParanoid" id="A0A218ZB08"/>
<evidence type="ECO:0000313" key="2">
    <source>
        <dbReference type="EMBL" id="OWP05217.1"/>
    </source>
</evidence>
<gene>
    <name evidence="2" type="ORF">B2J93_7959</name>
</gene>
<feature type="chain" id="PRO_5012035892" description="Hydrophobin" evidence="1">
    <location>
        <begin position="20"/>
        <end position="73"/>
    </location>
</feature>
<organism evidence="2 3">
    <name type="scientific">Diplocarpon coronariae</name>
    <dbReference type="NCBI Taxonomy" id="2795749"/>
    <lineage>
        <taxon>Eukaryota</taxon>
        <taxon>Fungi</taxon>
        <taxon>Dikarya</taxon>
        <taxon>Ascomycota</taxon>
        <taxon>Pezizomycotina</taxon>
        <taxon>Leotiomycetes</taxon>
        <taxon>Helotiales</taxon>
        <taxon>Drepanopezizaceae</taxon>
        <taxon>Diplocarpon</taxon>
    </lineage>
</organism>
<keyword evidence="1" id="KW-0732">Signal</keyword>
<dbReference type="OrthoDB" id="10405545at2759"/>
<name>A0A218ZB08_9HELO</name>
<dbReference type="EMBL" id="MZNU01000076">
    <property type="protein sequence ID" value="OWP05217.1"/>
    <property type="molecule type" value="Genomic_DNA"/>
</dbReference>
<protein>
    <recommendedName>
        <fullName evidence="4">Hydrophobin</fullName>
    </recommendedName>
</protein>
<dbReference type="AlphaFoldDB" id="A0A218ZB08"/>
<evidence type="ECO:0008006" key="4">
    <source>
        <dbReference type="Google" id="ProtNLM"/>
    </source>
</evidence>
<keyword evidence="3" id="KW-1185">Reference proteome</keyword>
<comment type="caution">
    <text evidence="2">The sequence shown here is derived from an EMBL/GenBank/DDBJ whole genome shotgun (WGS) entry which is preliminary data.</text>
</comment>
<feature type="signal peptide" evidence="1">
    <location>
        <begin position="1"/>
        <end position="19"/>
    </location>
</feature>